<evidence type="ECO:0000256" key="5">
    <source>
        <dbReference type="SAM" id="Phobius"/>
    </source>
</evidence>
<evidence type="ECO:0000256" key="2">
    <source>
        <dbReference type="ARBA" id="ARBA00022692"/>
    </source>
</evidence>
<feature type="transmembrane region" description="Helical" evidence="5">
    <location>
        <begin position="61"/>
        <end position="88"/>
    </location>
</feature>
<gene>
    <name evidence="6" type="ORF">M2350_002368</name>
</gene>
<organism evidence="6 7">
    <name type="scientific">Candidatus Fervidibacter sacchari</name>
    <dbReference type="NCBI Taxonomy" id="1448929"/>
    <lineage>
        <taxon>Bacteria</taxon>
        <taxon>Candidatus Fervidibacterota</taxon>
        <taxon>Candidatus Fervidibacter</taxon>
    </lineage>
</organism>
<keyword evidence="3 5" id="KW-1133">Transmembrane helix</keyword>
<comment type="caution">
    <text evidence="6">The sequence shown here is derived from an EMBL/GenBank/DDBJ whole genome shotgun (WGS) entry which is preliminary data.</text>
</comment>
<feature type="transmembrane region" description="Helical" evidence="5">
    <location>
        <begin position="12"/>
        <end position="41"/>
    </location>
</feature>
<evidence type="ECO:0000313" key="6">
    <source>
        <dbReference type="EMBL" id="MCS3919951.1"/>
    </source>
</evidence>
<evidence type="ECO:0000256" key="1">
    <source>
        <dbReference type="ARBA" id="ARBA00004141"/>
    </source>
</evidence>
<evidence type="ECO:0000256" key="3">
    <source>
        <dbReference type="ARBA" id="ARBA00022989"/>
    </source>
</evidence>
<dbReference type="Proteomes" id="UP001204798">
    <property type="component" value="Unassembled WGS sequence"/>
</dbReference>
<dbReference type="RefSeq" id="WP_259096935.1">
    <property type="nucleotide sequence ID" value="NZ_CP130454.1"/>
</dbReference>
<evidence type="ECO:0000313" key="7">
    <source>
        <dbReference type="Proteomes" id="UP001204798"/>
    </source>
</evidence>
<evidence type="ECO:0000256" key="4">
    <source>
        <dbReference type="ARBA" id="ARBA00023136"/>
    </source>
</evidence>
<accession>A0ABT2EPR8</accession>
<comment type="subcellular location">
    <subcellularLocation>
        <location evidence="1">Membrane</location>
        <topology evidence="1">Multi-pass membrane protein</topology>
    </subcellularLocation>
</comment>
<protein>
    <submittedName>
        <fullName evidence="6">Tic20 family protein</fullName>
    </submittedName>
</protein>
<keyword evidence="7" id="KW-1185">Reference proteome</keyword>
<sequence length="132" mass="14803">MGQPNVTDEERLWAMLAHLLALLGYVVWLGAYIAPLIIYLVYKDKSRFVAFHALQSLFFQLALLVVAAICVLLAITIVLACIAIPLGIVASVEALMQQSHHCGIERQANTQKVRRCMHQQSHHCGIERVVWI</sequence>
<reference evidence="6 7" key="1">
    <citation type="submission" date="2022-08" db="EMBL/GenBank/DDBJ databases">
        <title>Bacterial and archaeal communities from various locations to study Microbial Dark Matter (Phase II).</title>
        <authorList>
            <person name="Stepanauskas R."/>
        </authorList>
    </citation>
    <scope>NUCLEOTIDE SEQUENCE [LARGE SCALE GENOMIC DNA]</scope>
    <source>
        <strain evidence="6 7">PD1</strain>
    </source>
</reference>
<dbReference type="EMBL" id="JANUCP010000004">
    <property type="protein sequence ID" value="MCS3919951.1"/>
    <property type="molecule type" value="Genomic_DNA"/>
</dbReference>
<proteinExistence type="predicted"/>
<name>A0ABT2EPR8_9BACT</name>
<dbReference type="InterPro" id="IPR019109">
    <property type="entry name" value="MamF_MmsF"/>
</dbReference>
<keyword evidence="4 5" id="KW-0472">Membrane</keyword>
<dbReference type="Pfam" id="PF09685">
    <property type="entry name" value="MamF_MmsF"/>
    <property type="match status" value="1"/>
</dbReference>
<keyword evidence="2 5" id="KW-0812">Transmembrane</keyword>